<dbReference type="KEGG" id="cvn:111132226"/>
<gene>
    <name evidence="2" type="primary">LOC111132226</name>
</gene>
<keyword evidence="1" id="KW-1185">Reference proteome</keyword>
<evidence type="ECO:0000313" key="1">
    <source>
        <dbReference type="Proteomes" id="UP000694844"/>
    </source>
</evidence>
<sequence length="296" mass="34959">MDIETKSRYSSWEDVLDGQQSAFSGYVNSEEKLEEVIDAYEYATSSRFCVLKSSKSFGRRADLTVTRRFRFCDPLQTSEPHINFDGHFSYWGRRSWSAIKDHIETWNTPKRKGRILQNDDTQHDRHHHFIKDPEKVYQENYMKYCFGDKYITPEGLEYLQNILDERMCANKLLPGSIFSRYATFCNCSNKKLEQIFIAYPLMGRQYFKFIILKEAVVYLVCQLTGLPYEEADTRCSATNCLHLILRTEVQCKSECVLYGILVEYYIHLHLSIGLFLFNRWCLVTVIRCKYKFNKAL</sequence>
<dbReference type="RefSeq" id="XP_022335722.1">
    <property type="nucleotide sequence ID" value="XM_022480014.1"/>
</dbReference>
<dbReference type="GeneID" id="111132226"/>
<protein>
    <submittedName>
        <fullName evidence="2">Uncharacterized protein LOC111132226</fullName>
    </submittedName>
</protein>
<reference evidence="2" key="1">
    <citation type="submission" date="2025-08" db="UniProtKB">
        <authorList>
            <consortium name="RefSeq"/>
        </authorList>
    </citation>
    <scope>IDENTIFICATION</scope>
    <source>
        <tissue evidence="2">Whole sample</tissue>
    </source>
</reference>
<evidence type="ECO:0000313" key="2">
    <source>
        <dbReference type="RefSeq" id="XP_022335722.1"/>
    </source>
</evidence>
<accession>A0A8B8E559</accession>
<dbReference type="Proteomes" id="UP000694844">
    <property type="component" value="Chromosome 5"/>
</dbReference>
<dbReference type="AlphaFoldDB" id="A0A8B8E559"/>
<name>A0A8B8E559_CRAVI</name>
<proteinExistence type="predicted"/>
<organism evidence="1 2">
    <name type="scientific">Crassostrea virginica</name>
    <name type="common">Eastern oyster</name>
    <dbReference type="NCBI Taxonomy" id="6565"/>
    <lineage>
        <taxon>Eukaryota</taxon>
        <taxon>Metazoa</taxon>
        <taxon>Spiralia</taxon>
        <taxon>Lophotrochozoa</taxon>
        <taxon>Mollusca</taxon>
        <taxon>Bivalvia</taxon>
        <taxon>Autobranchia</taxon>
        <taxon>Pteriomorphia</taxon>
        <taxon>Ostreida</taxon>
        <taxon>Ostreoidea</taxon>
        <taxon>Ostreidae</taxon>
        <taxon>Crassostrea</taxon>
    </lineage>
</organism>